<organism evidence="1">
    <name type="scientific">Spongospora subterranea</name>
    <dbReference type="NCBI Taxonomy" id="70186"/>
    <lineage>
        <taxon>Eukaryota</taxon>
        <taxon>Sar</taxon>
        <taxon>Rhizaria</taxon>
        <taxon>Endomyxa</taxon>
        <taxon>Phytomyxea</taxon>
        <taxon>Plasmodiophorida</taxon>
        <taxon>Plasmodiophoridae</taxon>
        <taxon>Spongospora</taxon>
    </lineage>
</organism>
<accession>A0A0H5QS86</accession>
<dbReference type="EMBL" id="HACM01004094">
    <property type="protein sequence ID" value="CRZ04536.1"/>
    <property type="molecule type" value="Transcribed_RNA"/>
</dbReference>
<proteinExistence type="predicted"/>
<dbReference type="EMBL" id="HACM01004095">
    <property type="protein sequence ID" value="CRZ04537.1"/>
    <property type="molecule type" value="Transcribed_RNA"/>
</dbReference>
<name>A0A0H5QS86_9EUKA</name>
<evidence type="ECO:0000313" key="1">
    <source>
        <dbReference type="EMBL" id="CRZ04537.1"/>
    </source>
</evidence>
<sequence>MLHRLLYIRFPPGQMYSETPSSPQSASVSPDSYLLLDSDLLDQAPSPQPFPQPPFSVNNHFATNEIVLRDAREYAKSAGLIIACDSHPFSKLKPHPFIGDTVYAHSKEPKIDRLRRSDLAGTVPSRF</sequence>
<reference evidence="1" key="1">
    <citation type="submission" date="2015-04" db="EMBL/GenBank/DDBJ databases">
        <title>The genome sequence of the plant pathogenic Rhizarian Plasmodiophora brassicae reveals insights in its biotrophic life cycle and the origin of chitin synthesis.</title>
        <authorList>
            <person name="Schwelm A."/>
            <person name="Fogelqvist J."/>
            <person name="Knaust A."/>
            <person name="Julke S."/>
            <person name="Lilja T."/>
            <person name="Dhandapani V."/>
            <person name="Bonilla-Rosso G."/>
            <person name="Karlsson M."/>
            <person name="Shevchenko A."/>
            <person name="Choi S.R."/>
            <person name="Kim H.G."/>
            <person name="Park J.Y."/>
            <person name="Lim Y.P."/>
            <person name="Ludwig-Muller J."/>
            <person name="Dixelius C."/>
        </authorList>
    </citation>
    <scope>NUCLEOTIDE SEQUENCE</scope>
    <source>
        <tissue evidence="1">Potato root galls</tissue>
    </source>
</reference>
<protein>
    <submittedName>
        <fullName evidence="1">Uncharacterized protein</fullName>
    </submittedName>
</protein>
<dbReference type="AlphaFoldDB" id="A0A0H5QS86"/>